<evidence type="ECO:0000259" key="1">
    <source>
        <dbReference type="Pfam" id="PF13524"/>
    </source>
</evidence>
<comment type="caution">
    <text evidence="2">The sequence shown here is derived from an EMBL/GenBank/DDBJ whole genome shotgun (WGS) entry which is preliminary data.</text>
</comment>
<reference evidence="2" key="1">
    <citation type="submission" date="2019-04" db="EMBL/GenBank/DDBJ databases">
        <title>Evolution of Biomass-Degrading Anaerobic Consortia Revealed by Metagenomics.</title>
        <authorList>
            <person name="Peng X."/>
        </authorList>
    </citation>
    <scope>NUCLEOTIDE SEQUENCE</scope>
    <source>
        <strain evidence="2">SIG240</strain>
    </source>
</reference>
<dbReference type="Gene3D" id="3.40.50.2000">
    <property type="entry name" value="Glycogen Phosphorylase B"/>
    <property type="match status" value="1"/>
</dbReference>
<proteinExistence type="predicted"/>
<feature type="domain" description="Spore protein YkvP/CgeB glycosyl transferase-like" evidence="1">
    <location>
        <begin position="245"/>
        <end position="390"/>
    </location>
</feature>
<protein>
    <submittedName>
        <fullName evidence="2">Glycosyltransferase family 1 protein</fullName>
    </submittedName>
</protein>
<evidence type="ECO:0000313" key="2">
    <source>
        <dbReference type="EMBL" id="MBE6092392.1"/>
    </source>
</evidence>
<sequence length="406" mass="45993">MNILVWLGNRNMHPAIYPNMKSLAEAFALMGHQVITCDTANEGEILAAISLLRDEKIIDLSIGANAMGMKFILDAGETWEIYKDLDTLHISILLDEPFNPACNGYQHIAKRHLLTYLERTDKDFFSRMQIAEGKYKLFMPLGGTGSGRSLEELWEHKRNSPYDVVFSAGKFSLCRDWPDWTEYGASPAMTGILDDVLSLLQQEPVSITEAAHKVLTSRNMEENVYFCVVASFFPLVLAYIKDWRRRRVLEELLAAGIAVDIFGDGWEKGDFSGKAKLHGRVPYEEMVEVTAQAKIVVNDEACFNNGAHDRVFTAMLNGAVVVSEYSTYLAEEFADGQDLFLFDWRHIREQLQVIPKLLRDDGLREKIAAGAYAKAAQRHTWQQRAKRLLEAAEMLEFKRKLEAGKS</sequence>
<dbReference type="AlphaFoldDB" id="A0A928A135"/>
<dbReference type="SUPFAM" id="SSF53756">
    <property type="entry name" value="UDP-Glycosyltransferase/glycogen phosphorylase"/>
    <property type="match status" value="1"/>
</dbReference>
<gene>
    <name evidence="2" type="ORF">E7201_04335</name>
</gene>
<dbReference type="EMBL" id="SVBY01000022">
    <property type="protein sequence ID" value="MBE6092392.1"/>
    <property type="molecule type" value="Genomic_DNA"/>
</dbReference>
<name>A0A928A135_SELRU</name>
<accession>A0A928A135</accession>
<dbReference type="InterPro" id="IPR055259">
    <property type="entry name" value="YkvP/CgeB_Glyco_trans-like"/>
</dbReference>
<evidence type="ECO:0000313" key="3">
    <source>
        <dbReference type="Proteomes" id="UP000761380"/>
    </source>
</evidence>
<dbReference type="Proteomes" id="UP000761380">
    <property type="component" value="Unassembled WGS sequence"/>
</dbReference>
<dbReference type="Pfam" id="PF13524">
    <property type="entry name" value="Glyco_trans_1_2"/>
    <property type="match status" value="1"/>
</dbReference>
<organism evidence="2 3">
    <name type="scientific">Selenomonas ruminantium</name>
    <dbReference type="NCBI Taxonomy" id="971"/>
    <lineage>
        <taxon>Bacteria</taxon>
        <taxon>Bacillati</taxon>
        <taxon>Bacillota</taxon>
        <taxon>Negativicutes</taxon>
        <taxon>Selenomonadales</taxon>
        <taxon>Selenomonadaceae</taxon>
        <taxon>Selenomonas</taxon>
    </lineage>
</organism>